<dbReference type="Proteomes" id="UP000887540">
    <property type="component" value="Unplaced"/>
</dbReference>
<sequence length="285" mass="32404">MQILSSHTEANLIYPPFYSPCKFPVPSMEVEHRQVCNINRHLPFLCDLHGQLGRGHNGLYNAIQSYAKHKPVLQENGTNQIGILLVRQLASPITTSVLTPDNEEFGCIFQQPCAIMSPEKIDKFVNNFRTFTKIYTSALHMRWFPHEKCLRSRVLALVVVDGLISDPRKLTTVVLYSDDARMNPFVSNIQLESTNAILQGVPLEEVIADLIDQIGYAYRDFYSNKGVPRTYSIPLWAWEIAGFSVSMVLLALLVEWVIVRRKINVRRSIAGLPISTIKSKTHMMF</sequence>
<reference evidence="3" key="1">
    <citation type="submission" date="2022-11" db="UniProtKB">
        <authorList>
            <consortium name="WormBaseParasite"/>
        </authorList>
    </citation>
    <scope>IDENTIFICATION</scope>
</reference>
<organism evidence="2 3">
    <name type="scientific">Acrobeloides nanus</name>
    <dbReference type="NCBI Taxonomy" id="290746"/>
    <lineage>
        <taxon>Eukaryota</taxon>
        <taxon>Metazoa</taxon>
        <taxon>Ecdysozoa</taxon>
        <taxon>Nematoda</taxon>
        <taxon>Chromadorea</taxon>
        <taxon>Rhabditida</taxon>
        <taxon>Tylenchina</taxon>
        <taxon>Cephalobomorpha</taxon>
        <taxon>Cephaloboidea</taxon>
        <taxon>Cephalobidae</taxon>
        <taxon>Acrobeloides</taxon>
    </lineage>
</organism>
<evidence type="ECO:0000313" key="3">
    <source>
        <dbReference type="WBParaSite" id="ACRNAN_scaffold1692.g24417.t1"/>
    </source>
</evidence>
<keyword evidence="1" id="KW-0812">Transmembrane</keyword>
<evidence type="ECO:0000256" key="1">
    <source>
        <dbReference type="SAM" id="Phobius"/>
    </source>
</evidence>
<protein>
    <submittedName>
        <fullName evidence="3">Uncharacterized protein</fullName>
    </submittedName>
</protein>
<feature type="transmembrane region" description="Helical" evidence="1">
    <location>
        <begin position="235"/>
        <end position="259"/>
    </location>
</feature>
<keyword evidence="1" id="KW-1133">Transmembrane helix</keyword>
<dbReference type="WBParaSite" id="ACRNAN_scaffold1692.g24417.t1">
    <property type="protein sequence ID" value="ACRNAN_scaffold1692.g24417.t1"/>
    <property type="gene ID" value="ACRNAN_scaffold1692.g24417"/>
</dbReference>
<evidence type="ECO:0000313" key="2">
    <source>
        <dbReference type="Proteomes" id="UP000887540"/>
    </source>
</evidence>
<name>A0A914D000_9BILA</name>
<proteinExistence type="predicted"/>
<keyword evidence="2" id="KW-1185">Reference proteome</keyword>
<keyword evidence="1" id="KW-0472">Membrane</keyword>
<dbReference type="AlphaFoldDB" id="A0A914D000"/>
<accession>A0A914D000</accession>